<dbReference type="Pfam" id="PF07729">
    <property type="entry name" value="FCD"/>
    <property type="match status" value="1"/>
</dbReference>
<protein>
    <submittedName>
        <fullName evidence="5">GntR family transcriptional regulator</fullName>
    </submittedName>
</protein>
<dbReference type="InterPro" id="IPR036388">
    <property type="entry name" value="WH-like_DNA-bd_sf"/>
</dbReference>
<evidence type="ECO:0000256" key="3">
    <source>
        <dbReference type="ARBA" id="ARBA00023163"/>
    </source>
</evidence>
<proteinExistence type="predicted"/>
<accession>A0ABZ2PRC9</accession>
<dbReference type="PROSITE" id="PS50949">
    <property type="entry name" value="HTH_GNTR"/>
    <property type="match status" value="1"/>
</dbReference>
<feature type="domain" description="HTH gntR-type" evidence="4">
    <location>
        <begin position="7"/>
        <end position="74"/>
    </location>
</feature>
<dbReference type="Pfam" id="PF00392">
    <property type="entry name" value="GntR"/>
    <property type="match status" value="1"/>
</dbReference>
<organism evidence="5 6">
    <name type="scientific">Rhodococcus sovatensis</name>
    <dbReference type="NCBI Taxonomy" id="1805840"/>
    <lineage>
        <taxon>Bacteria</taxon>
        <taxon>Bacillati</taxon>
        <taxon>Actinomycetota</taxon>
        <taxon>Actinomycetes</taxon>
        <taxon>Mycobacteriales</taxon>
        <taxon>Nocardiaceae</taxon>
        <taxon>Rhodococcus</taxon>
    </lineage>
</organism>
<dbReference type="Proteomes" id="UP001432000">
    <property type="component" value="Chromosome"/>
</dbReference>
<dbReference type="InterPro" id="IPR036390">
    <property type="entry name" value="WH_DNA-bd_sf"/>
</dbReference>
<sequence length="214" mass="23676">MSALNTVSTRDALVDEVRTLILSGEFEPGTPLTETGLSEKFGVARPTVRSALQVLTARHLAVQSEGRSLIVPALDIADVRDLYFVRLPLELECVSAIVERNLTLDEAQAQLSAMEQLPDTADWVRRVEAHTAFHVAIVDAVGSTRLSRVYSTLQDEIQLCLAQIKDSYPQREELTNEHRALLDDLRSGDLERARSQMRAHLGGAVTNFTRHSSS</sequence>
<evidence type="ECO:0000259" key="4">
    <source>
        <dbReference type="PROSITE" id="PS50949"/>
    </source>
</evidence>
<keyword evidence="3" id="KW-0804">Transcription</keyword>
<evidence type="ECO:0000313" key="6">
    <source>
        <dbReference type="Proteomes" id="UP001432000"/>
    </source>
</evidence>
<evidence type="ECO:0000256" key="1">
    <source>
        <dbReference type="ARBA" id="ARBA00023015"/>
    </source>
</evidence>
<dbReference type="PANTHER" id="PTHR43537:SF24">
    <property type="entry name" value="GLUCONATE OPERON TRANSCRIPTIONAL REPRESSOR"/>
    <property type="match status" value="1"/>
</dbReference>
<dbReference type="SUPFAM" id="SSF48008">
    <property type="entry name" value="GntR ligand-binding domain-like"/>
    <property type="match status" value="1"/>
</dbReference>
<reference evidence="5 6" key="1">
    <citation type="submission" date="2024-03" db="EMBL/GenBank/DDBJ databases">
        <title>Natural products discovery in diverse microorganisms through a two-stage MS feature dereplication strategy.</title>
        <authorList>
            <person name="Zhang R."/>
        </authorList>
    </citation>
    <scope>NUCLEOTIDE SEQUENCE [LARGE SCALE GENOMIC DNA]</scope>
    <source>
        <strain evidence="5 6">18930</strain>
    </source>
</reference>
<name>A0ABZ2PRC9_9NOCA</name>
<dbReference type="InterPro" id="IPR011711">
    <property type="entry name" value="GntR_C"/>
</dbReference>
<dbReference type="EMBL" id="CP147846">
    <property type="protein sequence ID" value="WXG68961.1"/>
    <property type="molecule type" value="Genomic_DNA"/>
</dbReference>
<dbReference type="PANTHER" id="PTHR43537">
    <property type="entry name" value="TRANSCRIPTIONAL REGULATOR, GNTR FAMILY"/>
    <property type="match status" value="1"/>
</dbReference>
<dbReference type="Gene3D" id="1.20.120.530">
    <property type="entry name" value="GntR ligand-binding domain-like"/>
    <property type="match status" value="1"/>
</dbReference>
<keyword evidence="2" id="KW-0238">DNA-binding</keyword>
<dbReference type="SUPFAM" id="SSF46785">
    <property type="entry name" value="Winged helix' DNA-binding domain"/>
    <property type="match status" value="1"/>
</dbReference>
<keyword evidence="1" id="KW-0805">Transcription regulation</keyword>
<dbReference type="InterPro" id="IPR008920">
    <property type="entry name" value="TF_FadR/GntR_C"/>
</dbReference>
<evidence type="ECO:0000313" key="5">
    <source>
        <dbReference type="EMBL" id="WXG68961.1"/>
    </source>
</evidence>
<dbReference type="InterPro" id="IPR000524">
    <property type="entry name" value="Tscrpt_reg_HTH_GntR"/>
</dbReference>
<dbReference type="SMART" id="SM00345">
    <property type="entry name" value="HTH_GNTR"/>
    <property type="match status" value="1"/>
</dbReference>
<dbReference type="Gene3D" id="1.10.10.10">
    <property type="entry name" value="Winged helix-like DNA-binding domain superfamily/Winged helix DNA-binding domain"/>
    <property type="match status" value="1"/>
</dbReference>
<dbReference type="RefSeq" id="WP_338889495.1">
    <property type="nucleotide sequence ID" value="NZ_CP147846.1"/>
</dbReference>
<evidence type="ECO:0000256" key="2">
    <source>
        <dbReference type="ARBA" id="ARBA00023125"/>
    </source>
</evidence>
<dbReference type="SMART" id="SM00895">
    <property type="entry name" value="FCD"/>
    <property type="match status" value="1"/>
</dbReference>
<gene>
    <name evidence="5" type="ORF">WDS16_27970</name>
</gene>
<keyword evidence="6" id="KW-1185">Reference proteome</keyword>